<dbReference type="NCBIfam" id="TIGR02547">
    <property type="entry name" value="casA_cse1"/>
    <property type="match status" value="1"/>
</dbReference>
<gene>
    <name evidence="1" type="ORF">GGP82_003170</name>
</gene>
<dbReference type="EMBL" id="JANTYZ010000015">
    <property type="protein sequence ID" value="MCS3866592.1"/>
    <property type="molecule type" value="Genomic_DNA"/>
</dbReference>
<sequence length="506" mass="56741">MMHSLLDDPLLRVRHQDRSVRGQSLPKILHRLTQEDIRSFEALQAHQQQAWHSFLVQVAAMAVARETGGTPPGTAATWRDALLGLAGGDEAAWHLVVADESKPAFFQSPIPEGSLDDAGYKADVPTPDQLDVLITSKSHDVKARRIRHPSPEHWIYALVMLQTMEGFLGRGNYGIVRMNGGFGNRPFLGFANDLSWGSRFRRDLDVLLSERETLSERYTLDGPALLWTAPWDGAKDSAIPLGNCDPYFLEVCRRIRFQEENGTLVCWRSNTKGQRVDAPDSLNGDTGDPWTPIEKSGSKALTLSGEGFTYERLQEIVFEGEYTRPPALQIQETDNNNMYLVAQALVRGQGKTEGLHHRVVPIPGRATPSLRRKSKREQLAQRAQSRVERVQEVQRSILYPAIGTLLGGGDADAIDFDDVAPWIDAFDRAVDARFFESLWASVEMDDSEARRHWESLLWDEAQTQFSDAEDHAPSSSTRYWRARSSARTIFHGAARDTLKYAFSDAS</sequence>
<name>A0A9X2ZP82_9BACT</name>
<organism evidence="1 2">
    <name type="scientific">Salinibacter ruber</name>
    <dbReference type="NCBI Taxonomy" id="146919"/>
    <lineage>
        <taxon>Bacteria</taxon>
        <taxon>Pseudomonadati</taxon>
        <taxon>Rhodothermota</taxon>
        <taxon>Rhodothermia</taxon>
        <taxon>Rhodothermales</taxon>
        <taxon>Salinibacteraceae</taxon>
        <taxon>Salinibacter</taxon>
    </lineage>
</organism>
<dbReference type="Proteomes" id="UP001155034">
    <property type="component" value="Unassembled WGS sequence"/>
</dbReference>
<dbReference type="InterPro" id="IPR013381">
    <property type="entry name" value="CRISPR-assoc_prot_Cse1"/>
</dbReference>
<proteinExistence type="predicted"/>
<dbReference type="AlphaFoldDB" id="A0A9X2ZP82"/>
<protein>
    <submittedName>
        <fullName evidence="1">CRISPR system Cascade subunit CasA</fullName>
    </submittedName>
</protein>
<dbReference type="RefSeq" id="WP_183959244.1">
    <property type="nucleotide sequence ID" value="NZ_JACIFB010000017.1"/>
</dbReference>
<comment type="caution">
    <text evidence="1">The sequence shown here is derived from an EMBL/GenBank/DDBJ whole genome shotgun (WGS) entry which is preliminary data.</text>
</comment>
<reference evidence="1" key="1">
    <citation type="submission" date="2022-08" db="EMBL/GenBank/DDBJ databases">
        <title>Genomic Encyclopedia of Type Strains, Phase V (KMG-V): Genome sequencing to study the core and pangenomes of soil and plant-associated prokaryotes.</title>
        <authorList>
            <person name="Whitman W."/>
        </authorList>
    </citation>
    <scope>NUCLEOTIDE SEQUENCE</scope>
    <source>
        <strain evidence="1">SP2016B</strain>
    </source>
</reference>
<evidence type="ECO:0000313" key="1">
    <source>
        <dbReference type="EMBL" id="MCS3866592.1"/>
    </source>
</evidence>
<evidence type="ECO:0000313" key="2">
    <source>
        <dbReference type="Proteomes" id="UP001155034"/>
    </source>
</evidence>
<dbReference type="Pfam" id="PF09481">
    <property type="entry name" value="CRISPR_Cse1"/>
    <property type="match status" value="1"/>
</dbReference>
<accession>A0A9X2ZP82</accession>